<keyword evidence="4" id="KW-1185">Reference proteome</keyword>
<evidence type="ECO:0000259" key="1">
    <source>
        <dbReference type="Pfam" id="PF01548"/>
    </source>
</evidence>
<dbReference type="RefSeq" id="WP_346190061.1">
    <property type="nucleotide sequence ID" value="NZ_BAABRL010000016.1"/>
</dbReference>
<protein>
    <submittedName>
        <fullName evidence="3">IS110 family transposase ISCARN52</fullName>
    </submittedName>
</protein>
<dbReference type="Pfam" id="PF02371">
    <property type="entry name" value="Transposase_20"/>
    <property type="match status" value="1"/>
</dbReference>
<dbReference type="NCBIfam" id="NF033542">
    <property type="entry name" value="transpos_IS110"/>
    <property type="match status" value="1"/>
</dbReference>
<gene>
    <name evidence="3" type="ORF">Rhal01_03766</name>
</gene>
<proteinExistence type="predicted"/>
<comment type="caution">
    <text evidence="3">The sequence shown here is derived from an EMBL/GenBank/DDBJ whole genome shotgun (WGS) entry which is preliminary data.</text>
</comment>
<dbReference type="Pfam" id="PF01548">
    <property type="entry name" value="DEDD_Tnp_IS110"/>
    <property type="match status" value="1"/>
</dbReference>
<feature type="domain" description="Transposase IS110-like N-terminal" evidence="1">
    <location>
        <begin position="10"/>
        <end position="152"/>
    </location>
</feature>
<evidence type="ECO:0000313" key="4">
    <source>
        <dbReference type="Proteomes" id="UP001424741"/>
    </source>
</evidence>
<organism evidence="3 4">
    <name type="scientific">Rubritalea halochordaticola</name>
    <dbReference type="NCBI Taxonomy" id="714537"/>
    <lineage>
        <taxon>Bacteria</taxon>
        <taxon>Pseudomonadati</taxon>
        <taxon>Verrucomicrobiota</taxon>
        <taxon>Verrucomicrobiia</taxon>
        <taxon>Verrucomicrobiales</taxon>
        <taxon>Rubritaleaceae</taxon>
        <taxon>Rubritalea</taxon>
    </lineage>
</organism>
<dbReference type="EMBL" id="BAABRL010000016">
    <property type="protein sequence ID" value="GAA5497570.1"/>
    <property type="molecule type" value="Genomic_DNA"/>
</dbReference>
<evidence type="ECO:0000313" key="3">
    <source>
        <dbReference type="EMBL" id="GAA5497570.1"/>
    </source>
</evidence>
<dbReference type="InterPro" id="IPR003346">
    <property type="entry name" value="Transposase_20"/>
</dbReference>
<dbReference type="PANTHER" id="PTHR33055:SF3">
    <property type="entry name" value="PUTATIVE TRANSPOSASE FOR IS117-RELATED"/>
    <property type="match status" value="1"/>
</dbReference>
<dbReference type="InterPro" id="IPR047650">
    <property type="entry name" value="Transpos_IS110"/>
</dbReference>
<feature type="domain" description="Transposase IS116/IS110/IS902 C-terminal" evidence="2">
    <location>
        <begin position="219"/>
        <end position="292"/>
    </location>
</feature>
<accession>A0ABP9V6E9</accession>
<dbReference type="Proteomes" id="UP001424741">
    <property type="component" value="Unassembled WGS sequence"/>
</dbReference>
<dbReference type="InterPro" id="IPR002525">
    <property type="entry name" value="Transp_IS110-like_N"/>
</dbReference>
<reference evidence="3 4" key="1">
    <citation type="submission" date="2024-02" db="EMBL/GenBank/DDBJ databases">
        <title>Rubritalea halochordaticola NBRC 107102.</title>
        <authorList>
            <person name="Ichikawa N."/>
            <person name="Katano-Makiyama Y."/>
            <person name="Hidaka K."/>
        </authorList>
    </citation>
    <scope>NUCLEOTIDE SEQUENCE [LARGE SCALE GENOMIC DNA]</scope>
    <source>
        <strain evidence="3 4">NBRC 107102</strain>
    </source>
</reference>
<evidence type="ECO:0000259" key="2">
    <source>
        <dbReference type="Pfam" id="PF02371"/>
    </source>
</evidence>
<dbReference type="PANTHER" id="PTHR33055">
    <property type="entry name" value="TRANSPOSASE FOR INSERTION SEQUENCE ELEMENT IS1111A"/>
    <property type="match status" value="1"/>
</dbReference>
<name>A0ABP9V6E9_9BACT</name>
<sequence length="354" mass="39747">MKTNIPPHTVGIDLGDKKHHICVLDAAGSQLESRPMANNKEAFARLSRKYPEARIVMEVGAQSPWISRAFDALGHEVLVANARKLRAIYQDDRKSDEADAEILARMGRFDPKLLHPIHHGSEQSQRHLIVVKQRDNLVRRRANMICSLRFTVKSLGIRLRSPNSACFAKACRLAMKQEHSLLLDEIECVLEVIDVISAKIRELDKRLEEICEEHYPDTRRLRQIVGVGPVTALTYVLVIDDTGRFANSRAVGAYLGLCPRRDQSGDTDKELRISKAGNAYLRKLLVSAAQYIIGPFGQDCDLRRHGLELASRGGQKAKKKAVVAVARKLAVLMHHLWSRKADYQASYNNHSQAA</sequence>